<dbReference type="InterPro" id="IPR036951">
    <property type="entry name" value="ArAA_hydroxylase_sf"/>
</dbReference>
<dbReference type="WBParaSite" id="HCON_00041700-00001">
    <property type="protein sequence ID" value="HCON_00041700-00001"/>
    <property type="gene ID" value="HCON_00041700"/>
</dbReference>
<reference evidence="11" key="1">
    <citation type="submission" date="2020-12" db="UniProtKB">
        <authorList>
            <consortium name="WormBaseParasite"/>
        </authorList>
    </citation>
    <scope>IDENTIFICATION</scope>
    <source>
        <strain evidence="11">MHco3</strain>
    </source>
</reference>
<dbReference type="OrthoDB" id="983542at2759"/>
<dbReference type="InterPro" id="IPR036329">
    <property type="entry name" value="Aro-AA_hydroxylase_C_sf"/>
</dbReference>
<evidence type="ECO:0000256" key="2">
    <source>
        <dbReference type="ARBA" id="ARBA00009712"/>
    </source>
</evidence>
<proteinExistence type="inferred from homology"/>
<dbReference type="PROSITE" id="PS00367">
    <property type="entry name" value="BH4_AAA_HYDROXYL_1"/>
    <property type="match status" value="1"/>
</dbReference>
<dbReference type="Proteomes" id="UP000025227">
    <property type="component" value="Unplaced"/>
</dbReference>
<dbReference type="PANTHER" id="PTHR11473:SF15">
    <property type="entry name" value="TYROSINE 3-MONOOXYGENASE"/>
    <property type="match status" value="1"/>
</dbReference>
<dbReference type="GO" id="GO:0004511">
    <property type="term" value="F:tyrosine 3-monooxygenase activity"/>
    <property type="evidence" value="ECO:0007669"/>
    <property type="project" value="TreeGrafter"/>
</dbReference>
<dbReference type="OMA" id="SVEHGYP"/>
<evidence type="ECO:0000256" key="1">
    <source>
        <dbReference type="ARBA" id="ARBA00001954"/>
    </source>
</evidence>
<name>A0A7I5E757_HAECO</name>
<dbReference type="GO" id="GO:0043204">
    <property type="term" value="C:perikaryon"/>
    <property type="evidence" value="ECO:0007669"/>
    <property type="project" value="TreeGrafter"/>
</dbReference>
<sequence>MATKTLKGDGETNHPRRFSLAHQASCETLLHADVKRQTTLKHREQLKKTTKGEKYRKPEQLSFHILQRLNDEGVELIWAADKGRISFTAVLSSSGELALFIGATVNSFGSRGIHISHLETRAEKSGQGWDLLADCDATKEQLIAAATDLVQNLDSLTGIALYRKDEVADVPWFPRHIADLDNCSHCITKYDPTTDSRHPDNCDENYNDHLASSQKHRVSVADILPFEGHGDPAYIARRKFLNDQALEYRHGEPIPYVEYTKEEHETWRTVYEKLRELHESHTCATYRKNLKLLEDEGVLSPDQIPQIRDVNKYLQKKTGFILRPCSGLLTARDFLASLAFRVFQTTTYLRHGSKPHHSPEPDLIHELVGHVPMFADPMIAQMSQDIGLMSLGATDEQIEKLANVYWFIIEFGLCVEDGKYKAIGAGLLSAYGELMHACSDKPEHREFDPATTAVQKYEDSDYQPLYFVAQSIQDALSKLREYARSFERPFTVAYDPFTRSVEVIRDFADFEPALQRFRMEFSSITRAFDNLSLRKCPTK</sequence>
<protein>
    <submittedName>
        <fullName evidence="11">BH4_AAA_HYDROXYL_2 domain-containing protein</fullName>
    </submittedName>
</protein>
<dbReference type="PANTHER" id="PTHR11473">
    <property type="entry name" value="AROMATIC AMINO ACID HYDROXYLASE"/>
    <property type="match status" value="1"/>
</dbReference>
<keyword evidence="6" id="KW-0503">Monooxygenase</keyword>
<dbReference type="Gene3D" id="1.10.800.10">
    <property type="entry name" value="Aromatic amino acid hydroxylase"/>
    <property type="match status" value="2"/>
</dbReference>
<dbReference type="AlphaFoldDB" id="A0A7I5E757"/>
<dbReference type="Pfam" id="PF00351">
    <property type="entry name" value="Biopterin_H"/>
    <property type="match status" value="2"/>
</dbReference>
<dbReference type="GO" id="GO:0006585">
    <property type="term" value="P:dopamine biosynthetic process from tyrosine"/>
    <property type="evidence" value="ECO:0007669"/>
    <property type="project" value="TreeGrafter"/>
</dbReference>
<evidence type="ECO:0000313" key="11">
    <source>
        <dbReference type="WBParaSite" id="HCON_00041700-00001"/>
    </source>
</evidence>
<keyword evidence="3 7" id="KW-0479">Metal-binding</keyword>
<evidence type="ECO:0000256" key="3">
    <source>
        <dbReference type="ARBA" id="ARBA00022723"/>
    </source>
</evidence>
<feature type="domain" description="Biopterin-dependent aromatic amino acid hydroxylase family profile" evidence="9">
    <location>
        <begin position="158"/>
        <end position="532"/>
    </location>
</feature>
<dbReference type="PRINTS" id="PR00372">
    <property type="entry name" value="FYWHYDRXLASE"/>
</dbReference>
<comment type="cofactor">
    <cofactor evidence="1 8">
        <name>Fe(2+)</name>
        <dbReference type="ChEBI" id="CHEBI:29033"/>
    </cofactor>
</comment>
<dbReference type="InterPro" id="IPR001273">
    <property type="entry name" value="ArAA_hydroxylase"/>
</dbReference>
<keyword evidence="10" id="KW-1185">Reference proteome</keyword>
<evidence type="ECO:0000313" key="10">
    <source>
        <dbReference type="Proteomes" id="UP000025227"/>
    </source>
</evidence>
<keyword evidence="4" id="KW-0560">Oxidoreductase</keyword>
<dbReference type="SUPFAM" id="SSF56534">
    <property type="entry name" value="Aromatic aminoacid monoxygenases, catalytic and oligomerization domains"/>
    <property type="match status" value="1"/>
</dbReference>
<dbReference type="GO" id="GO:0005737">
    <property type="term" value="C:cytoplasm"/>
    <property type="evidence" value="ECO:0007669"/>
    <property type="project" value="TreeGrafter"/>
</dbReference>
<accession>A0A7I5E757</accession>
<comment type="similarity">
    <text evidence="2">Belongs to the biopterin-dependent aromatic amino acid hydroxylase family.</text>
</comment>
<dbReference type="GO" id="GO:0005506">
    <property type="term" value="F:iron ion binding"/>
    <property type="evidence" value="ECO:0007669"/>
    <property type="project" value="InterPro"/>
</dbReference>
<dbReference type="PIRSF" id="PIRSF000336">
    <property type="entry name" value="TH"/>
    <property type="match status" value="1"/>
</dbReference>
<evidence type="ECO:0000256" key="5">
    <source>
        <dbReference type="ARBA" id="ARBA00023004"/>
    </source>
</evidence>
<feature type="binding site" evidence="7">
    <location>
        <position position="365"/>
    </location>
    <ligand>
        <name>Fe cation</name>
        <dbReference type="ChEBI" id="CHEBI:24875"/>
    </ligand>
</feature>
<evidence type="ECO:0000259" key="9">
    <source>
        <dbReference type="PROSITE" id="PS51410"/>
    </source>
</evidence>
<dbReference type="InterPro" id="IPR019774">
    <property type="entry name" value="Aromatic-AA_hydroxylase_C"/>
</dbReference>
<feature type="binding site" evidence="7">
    <location>
        <position position="410"/>
    </location>
    <ligand>
        <name>Fe cation</name>
        <dbReference type="ChEBI" id="CHEBI:24875"/>
    </ligand>
</feature>
<feature type="binding site" evidence="7">
    <location>
        <position position="370"/>
    </location>
    <ligand>
        <name>Fe cation</name>
        <dbReference type="ChEBI" id="CHEBI:24875"/>
    </ligand>
</feature>
<dbReference type="InterPro" id="IPR018301">
    <property type="entry name" value="ArAA_hydroxylase_Fe/CU_BS"/>
</dbReference>
<keyword evidence="5 7" id="KW-0408">Iron</keyword>
<evidence type="ECO:0000256" key="7">
    <source>
        <dbReference type="PIRSR" id="PIRSR000336-1"/>
    </source>
</evidence>
<evidence type="ECO:0000256" key="8">
    <source>
        <dbReference type="PIRSR" id="PIRSR601273-2"/>
    </source>
</evidence>
<evidence type="ECO:0000256" key="6">
    <source>
        <dbReference type="ARBA" id="ARBA00023033"/>
    </source>
</evidence>
<organism evidence="10 11">
    <name type="scientific">Haemonchus contortus</name>
    <name type="common">Barber pole worm</name>
    <dbReference type="NCBI Taxonomy" id="6289"/>
    <lineage>
        <taxon>Eukaryota</taxon>
        <taxon>Metazoa</taxon>
        <taxon>Ecdysozoa</taxon>
        <taxon>Nematoda</taxon>
        <taxon>Chromadorea</taxon>
        <taxon>Rhabditida</taxon>
        <taxon>Rhabditina</taxon>
        <taxon>Rhabditomorpha</taxon>
        <taxon>Strongyloidea</taxon>
        <taxon>Trichostrongylidae</taxon>
        <taxon>Haemonchus</taxon>
    </lineage>
</organism>
<dbReference type="PROSITE" id="PS51410">
    <property type="entry name" value="BH4_AAA_HYDROXYL_2"/>
    <property type="match status" value="1"/>
</dbReference>
<dbReference type="InterPro" id="IPR019773">
    <property type="entry name" value="Tyrosine_3-monooxygenase-like"/>
</dbReference>
<evidence type="ECO:0000256" key="4">
    <source>
        <dbReference type="ARBA" id="ARBA00023002"/>
    </source>
</evidence>
<dbReference type="GO" id="GO:0030424">
    <property type="term" value="C:axon"/>
    <property type="evidence" value="ECO:0007669"/>
    <property type="project" value="TreeGrafter"/>
</dbReference>